<evidence type="ECO:0000313" key="2">
    <source>
        <dbReference type="Proteomes" id="UP001230649"/>
    </source>
</evidence>
<accession>A0ACC2VR66</accession>
<comment type="caution">
    <text evidence="1">The sequence shown here is derived from an EMBL/GenBank/DDBJ whole genome shotgun (WGS) entry which is preliminary data.</text>
</comment>
<dbReference type="Proteomes" id="UP001230649">
    <property type="component" value="Unassembled WGS sequence"/>
</dbReference>
<name>A0ACC2VR66_9TREE</name>
<protein>
    <submittedName>
        <fullName evidence="1">Uncharacterized protein</fullName>
    </submittedName>
</protein>
<reference evidence="1" key="1">
    <citation type="submission" date="2023-04" db="EMBL/GenBank/DDBJ databases">
        <title>Draft Genome sequencing of Naganishia species isolated from polar environments using Oxford Nanopore Technology.</title>
        <authorList>
            <person name="Leo P."/>
            <person name="Venkateswaran K."/>
        </authorList>
    </citation>
    <scope>NUCLEOTIDE SEQUENCE</scope>
    <source>
        <strain evidence="1">MNA-CCFEE 5262</strain>
    </source>
</reference>
<sequence>MFSSPLPYTRQDDRYTQPLPPPIPPSPFRPHAQTYDSERPAVPPVLNHTTSAPAGLDYITHQHEAYRSSYAWTTGRCPSVRRGPEPESEAERMVRMMSRRGRRDVDAQHGVTPVYGASHEVGSSWNAPRETVSPFQGPQTMSPCAETPDAQQYQWENQYRWGQQFGSSTPGTSYRYTGPQQYPPYDSGTQQYPSAIAPEHTPSSSSPPIRKYSHEQTQPPEAPLHVTNPSPSTTSSAVPQKHHHEKYIPSLPTTYAYPDSTVNSGCTTPCPPYLPTPPVGETAYLEYIPFEPPPPIPEKQGPTTAATAVRVGGVSGVHMPRGEDYASIPSYGAFDPDDESDEDEYAPFDRRDSACEDERRGSIVDHEARRASVGVEERQESPEARRASDSALGEVGDGRVEVFSYHPLPTTTETTASVPPGSTLPPQIKLFLTPTSFQLFSTSLKRLLADLMISAGTIFIPSASAYASSDQERPQWRTEVWVRTFALPVPLGQGRRVVGGGFRTMVGVEMDEYKPGRPVVQARASTSSLTLTRTRSTVTDKTGDVPQIPKKPVATTMDSTNALVPSFASSYVLRLRLTNPLQVPFTAAQLVETLHRHYKYGQRISRSSTASVAPGTVEENAYSFCKMVDRAPGPVDEVTRLSKAHKLGKTTGGAAVVREEGEDIQGQVERKGFRYTVRKAVSKAVGVVQSEREETVEDDRAAWVTPFTG</sequence>
<evidence type="ECO:0000313" key="1">
    <source>
        <dbReference type="EMBL" id="KAJ9101385.1"/>
    </source>
</evidence>
<organism evidence="1 2">
    <name type="scientific">Naganishia adeliensis</name>
    <dbReference type="NCBI Taxonomy" id="92952"/>
    <lineage>
        <taxon>Eukaryota</taxon>
        <taxon>Fungi</taxon>
        <taxon>Dikarya</taxon>
        <taxon>Basidiomycota</taxon>
        <taxon>Agaricomycotina</taxon>
        <taxon>Tremellomycetes</taxon>
        <taxon>Filobasidiales</taxon>
        <taxon>Filobasidiaceae</taxon>
        <taxon>Naganishia</taxon>
    </lineage>
</organism>
<gene>
    <name evidence="1" type="ORF">QFC20_005267</name>
</gene>
<proteinExistence type="predicted"/>
<keyword evidence="2" id="KW-1185">Reference proteome</keyword>
<dbReference type="EMBL" id="JASBWS010000070">
    <property type="protein sequence ID" value="KAJ9101385.1"/>
    <property type="molecule type" value="Genomic_DNA"/>
</dbReference>